<evidence type="ECO:0000256" key="2">
    <source>
        <dbReference type="ARBA" id="ARBA00023125"/>
    </source>
</evidence>
<keyword evidence="6" id="KW-1185">Reference proteome</keyword>
<name>A0ABT6WZN8_9ACTN</name>
<evidence type="ECO:0000313" key="6">
    <source>
        <dbReference type="Proteomes" id="UP001241758"/>
    </source>
</evidence>
<dbReference type="SMART" id="SM00342">
    <property type="entry name" value="HTH_ARAC"/>
    <property type="match status" value="1"/>
</dbReference>
<proteinExistence type="predicted"/>
<feature type="domain" description="HTH araC/xylS-type" evidence="4">
    <location>
        <begin position="152"/>
        <end position="254"/>
    </location>
</feature>
<keyword evidence="2" id="KW-0238">DNA-binding</keyword>
<comment type="caution">
    <text evidence="5">The sequence shown here is derived from an EMBL/GenBank/DDBJ whole genome shotgun (WGS) entry which is preliminary data.</text>
</comment>
<dbReference type="PANTHER" id="PTHR46796">
    <property type="entry name" value="HTH-TYPE TRANSCRIPTIONAL ACTIVATOR RHAS-RELATED"/>
    <property type="match status" value="1"/>
</dbReference>
<dbReference type="PROSITE" id="PS01124">
    <property type="entry name" value="HTH_ARAC_FAMILY_2"/>
    <property type="match status" value="1"/>
</dbReference>
<evidence type="ECO:0000256" key="3">
    <source>
        <dbReference type="ARBA" id="ARBA00023163"/>
    </source>
</evidence>
<keyword evidence="1" id="KW-0805">Transcription regulation</keyword>
<evidence type="ECO:0000256" key="1">
    <source>
        <dbReference type="ARBA" id="ARBA00023015"/>
    </source>
</evidence>
<dbReference type="SUPFAM" id="SSF46689">
    <property type="entry name" value="Homeodomain-like"/>
    <property type="match status" value="1"/>
</dbReference>
<sequence length="261" mass="27830">MPASLANRTGGSEPGRPAVLSLGQRDQFAAGDAALIPLHRTLEAVWDHFTVRTIRIPLPAVTRIARRFGVDPANLRFDGLAAVSAQMKRHWLGTLAYLSRMCAGPDPAIGQPLLRAVAVDTVAAAVLAVFPNTTMSIDYTPGPGRVPPAAVRRAMAYIDAHADQPITVDDIAAAAGISVRGLQAAFARHGDTTPTGYLRRARLHGAHRDLQTGDPARGDTVAAIARRWGFADPGRFAVDYRTAYGQPPSRTLRIESSQDGC</sequence>
<organism evidence="5 6">
    <name type="scientific">Actinoplanes sandaracinus</name>
    <dbReference type="NCBI Taxonomy" id="3045177"/>
    <lineage>
        <taxon>Bacteria</taxon>
        <taxon>Bacillati</taxon>
        <taxon>Actinomycetota</taxon>
        <taxon>Actinomycetes</taxon>
        <taxon>Micromonosporales</taxon>
        <taxon>Micromonosporaceae</taxon>
        <taxon>Actinoplanes</taxon>
    </lineage>
</organism>
<dbReference type="Proteomes" id="UP001241758">
    <property type="component" value="Unassembled WGS sequence"/>
</dbReference>
<dbReference type="InterPro" id="IPR050204">
    <property type="entry name" value="AraC_XylS_family_regulators"/>
</dbReference>
<dbReference type="Pfam" id="PF12833">
    <property type="entry name" value="HTH_18"/>
    <property type="match status" value="1"/>
</dbReference>
<protein>
    <submittedName>
        <fullName evidence="5">Helix-turn-helix transcriptional regulator</fullName>
    </submittedName>
</protein>
<accession>A0ABT6WZN8</accession>
<dbReference type="Gene3D" id="1.10.10.60">
    <property type="entry name" value="Homeodomain-like"/>
    <property type="match status" value="1"/>
</dbReference>
<keyword evidence="3" id="KW-0804">Transcription</keyword>
<gene>
    <name evidence="5" type="ORF">QLQ12_42155</name>
</gene>
<evidence type="ECO:0000313" key="5">
    <source>
        <dbReference type="EMBL" id="MDI6105209.1"/>
    </source>
</evidence>
<dbReference type="RefSeq" id="WP_282766677.1">
    <property type="nucleotide sequence ID" value="NZ_JASCTH010000042.1"/>
</dbReference>
<dbReference type="PANTHER" id="PTHR46796:SF12">
    <property type="entry name" value="HTH-TYPE DNA-BINDING TRANSCRIPTIONAL ACTIVATOR EUTR"/>
    <property type="match status" value="1"/>
</dbReference>
<evidence type="ECO:0000259" key="4">
    <source>
        <dbReference type="PROSITE" id="PS01124"/>
    </source>
</evidence>
<reference evidence="5 6" key="1">
    <citation type="submission" date="2023-05" db="EMBL/GenBank/DDBJ databases">
        <title>Actinoplanes sp. NEAU-A12 genome sequencing.</title>
        <authorList>
            <person name="Wang Z.-S."/>
        </authorList>
    </citation>
    <scope>NUCLEOTIDE SEQUENCE [LARGE SCALE GENOMIC DNA]</scope>
    <source>
        <strain evidence="5 6">NEAU-A12</strain>
    </source>
</reference>
<dbReference type="InterPro" id="IPR018060">
    <property type="entry name" value="HTH_AraC"/>
</dbReference>
<dbReference type="InterPro" id="IPR009057">
    <property type="entry name" value="Homeodomain-like_sf"/>
</dbReference>
<dbReference type="EMBL" id="JASCTH010000042">
    <property type="protein sequence ID" value="MDI6105209.1"/>
    <property type="molecule type" value="Genomic_DNA"/>
</dbReference>